<protein>
    <submittedName>
        <fullName evidence="2">Uncharacterized protein</fullName>
    </submittedName>
</protein>
<proteinExistence type="predicted"/>
<comment type="caution">
    <text evidence="2">The sequence shown here is derived from an EMBL/GenBank/DDBJ whole genome shotgun (WGS) entry which is preliminary data.</text>
</comment>
<dbReference type="OrthoDB" id="2436349at2759"/>
<feature type="region of interest" description="Disordered" evidence="1">
    <location>
        <begin position="581"/>
        <end position="611"/>
    </location>
</feature>
<accession>A0A9P5RNZ0</accession>
<evidence type="ECO:0000256" key="1">
    <source>
        <dbReference type="SAM" id="MobiDB-lite"/>
    </source>
</evidence>
<organism evidence="2 3">
    <name type="scientific">Linnemannia schmuckeri</name>
    <dbReference type="NCBI Taxonomy" id="64567"/>
    <lineage>
        <taxon>Eukaryota</taxon>
        <taxon>Fungi</taxon>
        <taxon>Fungi incertae sedis</taxon>
        <taxon>Mucoromycota</taxon>
        <taxon>Mortierellomycotina</taxon>
        <taxon>Mortierellomycetes</taxon>
        <taxon>Mortierellales</taxon>
        <taxon>Mortierellaceae</taxon>
        <taxon>Linnemannia</taxon>
    </lineage>
</organism>
<gene>
    <name evidence="2" type="ORF">BG015_002051</name>
</gene>
<evidence type="ECO:0000313" key="2">
    <source>
        <dbReference type="EMBL" id="KAF9139378.1"/>
    </source>
</evidence>
<dbReference type="SUPFAM" id="SSF52047">
    <property type="entry name" value="RNI-like"/>
    <property type="match status" value="1"/>
</dbReference>
<evidence type="ECO:0000313" key="3">
    <source>
        <dbReference type="Proteomes" id="UP000748756"/>
    </source>
</evidence>
<sequence length="628" mass="70622">MATSERSLMRVLRMPELFNAIVQYFSAEDIHTLRLVSTLFLDQCAAHFSITLNLEAQRRYSDLQKLADSALAIKEGAVMASTGRTDETDHERSSPLDLIQTLKVSRGRYGHKSLTPAIVSILNQCRNLRHILINDNPGSTAEFPEKQSYPARLLWSSMFPVVQGGGRGDDGDGSDDGGGSDDGEQYWTFWDLLPLEGFLFDRLESLTINVEYNSQLNLDQFMPRLGRSHAAKSLRALTMTSRRKRGVSWEVFRDCICNLSVLKVLRMNPTKITYTKDPLIDTDDGSQHEMVEQPQQVAPTVNSLECVFDSRQNSDIRLAFMSLFPNVESLKLTDLDSLLNKAVDERIYAVVDRQLPLQQEPLGQQYSTSSVEGNDAPPHQIPFPLLRSLDCSNFSAGNWADSRVLRHWIQRAPNFRLASLCVSNRDVNNSPHEELSVYSVSLAQISIQVRREDYVKELLSSRLCRNLEVLGFDDTNLDCASVLNQAGSAFPSQSSISDVSLLKQQDLFTRLPWTQTLTTIRFRTLLYSSSASKDTSDRSAAFLRSFLKLLPRLVDFEVVDPIMDLSIFAGLGRQVTTSNVDDPTCAGKTHNDWPNSAQEEEPEKVYHGNGGYDPSNFGTSIDWDLYYD</sequence>
<keyword evidence="3" id="KW-1185">Reference proteome</keyword>
<dbReference type="EMBL" id="JAAAUQ010001392">
    <property type="protein sequence ID" value="KAF9139378.1"/>
    <property type="molecule type" value="Genomic_DNA"/>
</dbReference>
<dbReference type="Proteomes" id="UP000748756">
    <property type="component" value="Unassembled WGS sequence"/>
</dbReference>
<reference evidence="2" key="1">
    <citation type="journal article" date="2020" name="Fungal Divers.">
        <title>Resolving the Mortierellaceae phylogeny through synthesis of multi-gene phylogenetics and phylogenomics.</title>
        <authorList>
            <person name="Vandepol N."/>
            <person name="Liber J."/>
            <person name="Desiro A."/>
            <person name="Na H."/>
            <person name="Kennedy M."/>
            <person name="Barry K."/>
            <person name="Grigoriev I.V."/>
            <person name="Miller A.N."/>
            <person name="O'Donnell K."/>
            <person name="Stajich J.E."/>
            <person name="Bonito G."/>
        </authorList>
    </citation>
    <scope>NUCLEOTIDE SEQUENCE</scope>
    <source>
        <strain evidence="2">NRRL 6426</strain>
    </source>
</reference>
<dbReference type="AlphaFoldDB" id="A0A9P5RNZ0"/>
<name>A0A9P5RNZ0_9FUNG</name>